<evidence type="ECO:0000313" key="2">
    <source>
        <dbReference type="Proteomes" id="UP001054945"/>
    </source>
</evidence>
<reference evidence="1 2" key="1">
    <citation type="submission" date="2021-06" db="EMBL/GenBank/DDBJ databases">
        <title>Caerostris extrusa draft genome.</title>
        <authorList>
            <person name="Kono N."/>
            <person name="Arakawa K."/>
        </authorList>
    </citation>
    <scope>NUCLEOTIDE SEQUENCE [LARGE SCALE GENOMIC DNA]</scope>
</reference>
<organism evidence="1 2">
    <name type="scientific">Caerostris extrusa</name>
    <name type="common">Bark spider</name>
    <name type="synonym">Caerostris bankana</name>
    <dbReference type="NCBI Taxonomy" id="172846"/>
    <lineage>
        <taxon>Eukaryota</taxon>
        <taxon>Metazoa</taxon>
        <taxon>Ecdysozoa</taxon>
        <taxon>Arthropoda</taxon>
        <taxon>Chelicerata</taxon>
        <taxon>Arachnida</taxon>
        <taxon>Araneae</taxon>
        <taxon>Araneomorphae</taxon>
        <taxon>Entelegynae</taxon>
        <taxon>Araneoidea</taxon>
        <taxon>Araneidae</taxon>
        <taxon>Caerostris</taxon>
    </lineage>
</organism>
<accession>A0AAV4XES4</accession>
<proteinExistence type="predicted"/>
<dbReference type="AlphaFoldDB" id="A0AAV4XES4"/>
<dbReference type="EMBL" id="BPLR01000277">
    <property type="protein sequence ID" value="GIY93535.1"/>
    <property type="molecule type" value="Genomic_DNA"/>
</dbReference>
<dbReference type="Proteomes" id="UP001054945">
    <property type="component" value="Unassembled WGS sequence"/>
</dbReference>
<comment type="caution">
    <text evidence="1">The sequence shown here is derived from an EMBL/GenBank/DDBJ whole genome shotgun (WGS) entry which is preliminary data.</text>
</comment>
<protein>
    <submittedName>
        <fullName evidence="1">Uncharacterized protein</fullName>
    </submittedName>
</protein>
<evidence type="ECO:0000313" key="1">
    <source>
        <dbReference type="EMBL" id="GIY93535.1"/>
    </source>
</evidence>
<keyword evidence="2" id="KW-1185">Reference proteome</keyword>
<sequence>MRLNKVVASFFRNKEMKEAIRTPDILHVRDYGCIESILDSRVSEKISEILPIKILQDEVLRILNFFKCDVIIWKPVHDLKEVDLADFS</sequence>
<gene>
    <name evidence="1" type="ORF">CEXT_646991</name>
</gene>
<name>A0AAV4XES4_CAEEX</name>